<dbReference type="KEGG" id="eus:EUTSA_v10026592mg"/>
<evidence type="ECO:0000256" key="4">
    <source>
        <dbReference type="ARBA" id="ARBA00022702"/>
    </source>
</evidence>
<keyword evidence="3" id="KW-0964">Secreted</keyword>
<sequence>MEYYTFSQGFTENDEKRAPGKHHVKNTWVKERYESDEEDGSRDEEVNKMILKHDDVETKDMVTSSSGERMMLTSKVRYLTYGALKHDTPPAGGGGGRVMPPPSNRYHVGHPKYYRCRG</sequence>
<keyword evidence="6" id="KW-1015">Disulfide bond</keyword>
<evidence type="ECO:0000256" key="1">
    <source>
        <dbReference type="ARBA" id="ARBA00004613"/>
    </source>
</evidence>
<dbReference type="STRING" id="72664.V4P9D8"/>
<dbReference type="InterPro" id="IPR008801">
    <property type="entry name" value="RALF"/>
</dbReference>
<dbReference type="Gramene" id="ESQ56276">
    <property type="protein sequence ID" value="ESQ56276"/>
    <property type="gene ID" value="EUTSA_v10026592mg"/>
</dbReference>
<dbReference type="GO" id="GO:0040008">
    <property type="term" value="P:regulation of growth"/>
    <property type="evidence" value="ECO:0007669"/>
    <property type="project" value="UniProtKB-ARBA"/>
</dbReference>
<comment type="similarity">
    <text evidence="2">Belongs to the plant rapid alkalinization factor (RALF) family.</text>
</comment>
<dbReference type="Proteomes" id="UP000030689">
    <property type="component" value="Unassembled WGS sequence"/>
</dbReference>
<keyword evidence="4" id="KW-0372">Hormone</keyword>
<dbReference type="GO" id="GO:0005179">
    <property type="term" value="F:hormone activity"/>
    <property type="evidence" value="ECO:0007669"/>
    <property type="project" value="UniProtKB-KW"/>
</dbReference>
<evidence type="ECO:0000256" key="5">
    <source>
        <dbReference type="ARBA" id="ARBA00022729"/>
    </source>
</evidence>
<dbReference type="AlphaFoldDB" id="V4P9D8"/>
<dbReference type="eggNOG" id="ENOG502R1KG">
    <property type="taxonomic scope" value="Eukaryota"/>
</dbReference>
<gene>
    <name evidence="8" type="ORF">EUTSA_v10026592mg</name>
</gene>
<protein>
    <submittedName>
        <fullName evidence="8">Uncharacterized protein</fullName>
    </submittedName>
</protein>
<evidence type="ECO:0000256" key="2">
    <source>
        <dbReference type="ARBA" id="ARBA00009178"/>
    </source>
</evidence>
<dbReference type="GO" id="GO:0005576">
    <property type="term" value="C:extracellular region"/>
    <property type="evidence" value="ECO:0007669"/>
    <property type="project" value="UniProtKB-SubCell"/>
</dbReference>
<comment type="subcellular location">
    <subcellularLocation>
        <location evidence="1">Secreted</location>
    </subcellularLocation>
</comment>
<feature type="region of interest" description="Disordered" evidence="7">
    <location>
        <begin position="1"/>
        <end position="23"/>
    </location>
</feature>
<evidence type="ECO:0000256" key="7">
    <source>
        <dbReference type="SAM" id="MobiDB-lite"/>
    </source>
</evidence>
<evidence type="ECO:0000256" key="6">
    <source>
        <dbReference type="ARBA" id="ARBA00023157"/>
    </source>
</evidence>
<evidence type="ECO:0000313" key="8">
    <source>
        <dbReference type="EMBL" id="ESQ56276.1"/>
    </source>
</evidence>
<dbReference type="Pfam" id="PF05498">
    <property type="entry name" value="RALF"/>
    <property type="match status" value="1"/>
</dbReference>
<feature type="region of interest" description="Disordered" evidence="7">
    <location>
        <begin position="89"/>
        <end position="110"/>
    </location>
</feature>
<evidence type="ECO:0000313" key="9">
    <source>
        <dbReference type="Proteomes" id="UP000030689"/>
    </source>
</evidence>
<reference evidence="8 9" key="1">
    <citation type="journal article" date="2013" name="Front. Plant Sci.">
        <title>The Reference Genome of the Halophytic Plant Eutrema salsugineum.</title>
        <authorList>
            <person name="Yang R."/>
            <person name="Jarvis D.E."/>
            <person name="Chen H."/>
            <person name="Beilstein M.A."/>
            <person name="Grimwood J."/>
            <person name="Jenkins J."/>
            <person name="Shu S."/>
            <person name="Prochnik S."/>
            <person name="Xin M."/>
            <person name="Ma C."/>
            <person name="Schmutz J."/>
            <person name="Wing R.A."/>
            <person name="Mitchell-Olds T."/>
            <person name="Schumaker K.S."/>
            <person name="Wang X."/>
        </authorList>
    </citation>
    <scope>NUCLEOTIDE SEQUENCE [LARGE SCALE GENOMIC DNA]</scope>
</reference>
<keyword evidence="5" id="KW-0732">Signal</keyword>
<organism evidence="8 9">
    <name type="scientific">Eutrema salsugineum</name>
    <name type="common">Saltwater cress</name>
    <name type="synonym">Sisymbrium salsugineum</name>
    <dbReference type="NCBI Taxonomy" id="72664"/>
    <lineage>
        <taxon>Eukaryota</taxon>
        <taxon>Viridiplantae</taxon>
        <taxon>Streptophyta</taxon>
        <taxon>Embryophyta</taxon>
        <taxon>Tracheophyta</taxon>
        <taxon>Spermatophyta</taxon>
        <taxon>Magnoliopsida</taxon>
        <taxon>eudicotyledons</taxon>
        <taxon>Gunneridae</taxon>
        <taxon>Pentapetalae</taxon>
        <taxon>rosids</taxon>
        <taxon>malvids</taxon>
        <taxon>Brassicales</taxon>
        <taxon>Brassicaceae</taxon>
        <taxon>Eutremeae</taxon>
        <taxon>Eutrema</taxon>
    </lineage>
</organism>
<accession>V4P9D8</accession>
<dbReference type="OMA" id="HHVKNTW"/>
<dbReference type="OrthoDB" id="1071830at2759"/>
<keyword evidence="9" id="KW-1185">Reference proteome</keyword>
<proteinExistence type="inferred from homology"/>
<name>V4P9D8_EUTSA</name>
<evidence type="ECO:0000256" key="3">
    <source>
        <dbReference type="ARBA" id="ARBA00022525"/>
    </source>
</evidence>
<dbReference type="EMBL" id="KI517384">
    <property type="protein sequence ID" value="ESQ56276.1"/>
    <property type="molecule type" value="Genomic_DNA"/>
</dbReference>
<feature type="compositionally biased region" description="Polar residues" evidence="7">
    <location>
        <begin position="1"/>
        <end position="11"/>
    </location>
</feature>